<dbReference type="KEGG" id="eat:EAT1b_2043"/>
<keyword evidence="1" id="KW-0472">Membrane</keyword>
<reference evidence="2 3" key="1">
    <citation type="journal article" date="2011" name="J. Bacteriol.">
        <title>Complete genome sequence of the Thermophilic Bacterium Exiguobacterium sp. AT1b.</title>
        <authorList>
            <person name="Vishnivetskaya T.A."/>
            <person name="Lucas S."/>
            <person name="Copeland A."/>
            <person name="Lapidus A."/>
            <person name="Glavina Del Rio T."/>
            <person name="Dalin E."/>
            <person name="Tice H."/>
            <person name="Bruce D.C."/>
            <person name="Goodwin L.A."/>
            <person name="Pitluck S."/>
            <person name="Saunders E."/>
            <person name="Brettin T."/>
            <person name="Detter C."/>
            <person name="Han C."/>
            <person name="Larimer F."/>
            <person name="Land M.L."/>
            <person name="Hauser L.J."/>
            <person name="Kyrpides N.C."/>
            <person name="Ovchinnikova G."/>
            <person name="Kathariou S."/>
            <person name="Ramaley R.F."/>
            <person name="Rodrigues D.F."/>
            <person name="Hendrix C."/>
            <person name="Richardson P."/>
            <person name="Tiedje J.M."/>
        </authorList>
    </citation>
    <scope>NUCLEOTIDE SEQUENCE [LARGE SCALE GENOMIC DNA]</scope>
    <source>
        <strain evidence="3">ATCC BAA-1283 / AT1b</strain>
    </source>
</reference>
<dbReference type="STRING" id="360911.EAT1b_2043"/>
<sequence>MNRNIVNLSILVLLMAVMVMNNLEGLHTLKTIVNSLAMLTLSVIGIMFITNYAKNKKQAM</sequence>
<feature type="transmembrane region" description="Helical" evidence="1">
    <location>
        <begin position="5"/>
        <end position="23"/>
    </location>
</feature>
<evidence type="ECO:0000313" key="3">
    <source>
        <dbReference type="Proteomes" id="UP000000716"/>
    </source>
</evidence>
<proteinExistence type="predicted"/>
<organism evidence="2 3">
    <name type="scientific">Exiguobacterium sp. (strain ATCC BAA-1283 / AT1b)</name>
    <dbReference type="NCBI Taxonomy" id="360911"/>
    <lineage>
        <taxon>Bacteria</taxon>
        <taxon>Bacillati</taxon>
        <taxon>Bacillota</taxon>
        <taxon>Bacilli</taxon>
        <taxon>Bacillales</taxon>
        <taxon>Bacillales Family XII. Incertae Sedis</taxon>
        <taxon>Exiguobacterium</taxon>
    </lineage>
</organism>
<dbReference type="OrthoDB" id="2941359at2"/>
<keyword evidence="3" id="KW-1185">Reference proteome</keyword>
<evidence type="ECO:0000256" key="1">
    <source>
        <dbReference type="SAM" id="Phobius"/>
    </source>
</evidence>
<protein>
    <submittedName>
        <fullName evidence="2">Uncharacterized protein</fullName>
    </submittedName>
</protein>
<dbReference type="RefSeq" id="WP_015880525.1">
    <property type="nucleotide sequence ID" value="NC_012673.1"/>
</dbReference>
<gene>
    <name evidence="2" type="ordered locus">EAT1b_2043</name>
</gene>
<dbReference type="Proteomes" id="UP000000716">
    <property type="component" value="Chromosome"/>
</dbReference>
<accession>C4L103</accession>
<evidence type="ECO:0000313" key="2">
    <source>
        <dbReference type="EMBL" id="ACQ70966.1"/>
    </source>
</evidence>
<dbReference type="HOGENOM" id="CLU_2934649_0_0_9"/>
<keyword evidence="1" id="KW-0812">Transmembrane</keyword>
<name>C4L103_EXISA</name>
<dbReference type="AlphaFoldDB" id="C4L103"/>
<feature type="transmembrane region" description="Helical" evidence="1">
    <location>
        <begin position="35"/>
        <end position="53"/>
    </location>
</feature>
<keyword evidence="1" id="KW-1133">Transmembrane helix</keyword>
<dbReference type="EMBL" id="CP001615">
    <property type="protein sequence ID" value="ACQ70966.1"/>
    <property type="molecule type" value="Genomic_DNA"/>
</dbReference>